<proteinExistence type="predicted"/>
<name>A0A6A2W091_9BIFI</name>
<dbReference type="AlphaFoldDB" id="A0A6A2W091"/>
<evidence type="ECO:0000256" key="1">
    <source>
        <dbReference type="SAM" id="MobiDB-lite"/>
    </source>
</evidence>
<reference evidence="2 3" key="1">
    <citation type="submission" date="2019-09" db="EMBL/GenBank/DDBJ databases">
        <title>Characterization of the phylogenetic diversity of two novel species belonging to the genus Bifidobacterium: Bifidobacterium cebidarum sp. nov. and Bifidobacterium leontopitheci sp. nov.</title>
        <authorList>
            <person name="Lugli G.A."/>
            <person name="Duranti S."/>
            <person name="Milani C."/>
            <person name="Turroni F."/>
            <person name="Ventura M."/>
        </authorList>
    </citation>
    <scope>NUCLEOTIDE SEQUENCE [LARGE SCALE GENOMIC DNA]</scope>
    <source>
        <strain evidence="2 3">DSM 100238</strain>
    </source>
</reference>
<evidence type="ECO:0000313" key="2">
    <source>
        <dbReference type="EMBL" id="KAB8292717.1"/>
    </source>
</evidence>
<dbReference type="Proteomes" id="UP000440041">
    <property type="component" value="Unassembled WGS sequence"/>
</dbReference>
<comment type="caution">
    <text evidence="2">The sequence shown here is derived from an EMBL/GenBank/DDBJ whole genome shotgun (WGS) entry which is preliminary data.</text>
</comment>
<dbReference type="OrthoDB" id="3238837at2"/>
<accession>A0A6A2W091</accession>
<keyword evidence="3" id="KW-1185">Reference proteome</keyword>
<gene>
    <name evidence="2" type="ORF">DSM100238_1769</name>
</gene>
<protein>
    <submittedName>
        <fullName evidence="2">Uncharacterized protein</fullName>
    </submittedName>
</protein>
<dbReference type="RefSeq" id="WP_152356286.1">
    <property type="nucleotide sequence ID" value="NZ_JBHLXF010000001.1"/>
</dbReference>
<evidence type="ECO:0000313" key="3">
    <source>
        <dbReference type="Proteomes" id="UP000440041"/>
    </source>
</evidence>
<feature type="region of interest" description="Disordered" evidence="1">
    <location>
        <begin position="1"/>
        <end position="38"/>
    </location>
</feature>
<sequence>MADTDTSDDDKPLFSDDETEDAEKPLFTPEEVEDSDKSLLTRTTVTVVLRKPVDTAHGVRLEQVGTPLRVTCDVEGRQNQAGMFANSGAQDIPLKSGGLTEITPIQIMACAWPGDLYSAVWYEGDLYDTVGAPVRRSSGTGRSKHWELRAERKRIGVPEPEGAVSWGSSA</sequence>
<dbReference type="EMBL" id="WBSO01000022">
    <property type="protein sequence ID" value="KAB8292717.1"/>
    <property type="molecule type" value="Genomic_DNA"/>
</dbReference>
<organism evidence="2 3">
    <name type="scientific">Bifidobacterium apri</name>
    <dbReference type="NCBI Taxonomy" id="1769423"/>
    <lineage>
        <taxon>Bacteria</taxon>
        <taxon>Bacillati</taxon>
        <taxon>Actinomycetota</taxon>
        <taxon>Actinomycetes</taxon>
        <taxon>Bifidobacteriales</taxon>
        <taxon>Bifidobacteriaceae</taxon>
        <taxon>Bifidobacterium</taxon>
    </lineage>
</organism>